<gene>
    <name evidence="1" type="ORF">IE53DRAFT_319605</name>
</gene>
<organism evidence="1 2">
    <name type="scientific">Violaceomyces palustris</name>
    <dbReference type="NCBI Taxonomy" id="1673888"/>
    <lineage>
        <taxon>Eukaryota</taxon>
        <taxon>Fungi</taxon>
        <taxon>Dikarya</taxon>
        <taxon>Basidiomycota</taxon>
        <taxon>Ustilaginomycotina</taxon>
        <taxon>Ustilaginomycetes</taxon>
        <taxon>Violaceomycetales</taxon>
        <taxon>Violaceomycetaceae</taxon>
        <taxon>Violaceomyces</taxon>
    </lineage>
</organism>
<sequence>MRNLSTLAVRRYPLLGLPSASSRPTIQATAISTEDDTLYAAAVSPSSSPSSQNVNLCFLRSDPGSTNLVQLSSILVPASPPPIPGSAASIIAASHPPQVISLHYLSDGGSASNNSPALCAITAGGDLILIPLPEDETTPDQVPDPQPEIVGSVEQGLLAAAWSPDDELLVLITSQTPEELSESGRREGEKILLMTRDFEVLSEKVLSTDDFGEERPVDVGWGSKATQFHGSEGKAAAAAAAAAAAQAALTAETIDPRGPQLPDDDGRPRISWRGDGAFFAVTSLEPFWSKSRKPDEPPTWHRVIRTFARLGALSATSDANVRGISHAIAFRPFGNLIASSQRFGASTTGERWAAGREGRHDIVFFERNGLRHGEFSLREEGAAQPEGERLSWGDASYNPVWSRPHSMRELCWNSDGSSLAVWLSRHGEGGEGVDVVQIWTTGNYHWYLKQEILAHGIRSIKWHPENAQDLFIASTHSVERRSFFLEECTSGGAPPHDAACAVVADGAASLLTPFRLQNVPPPMCTTSLLPPPPKDLLPSAQEVQNVARHYSWAQVTGLSTKGSVGLLAILFPLATVQIWAFEWGVLGGKARVGGRPVPTPRLVSTFELAPDEPSYDAHQIAVQAGVVSGDEVRISIAVLGSHFGSDVDEIRVLSAQDDINGPFKTVSRREEFELGSQAERRLTSGSFADAALGQHAFFVHEKSGQVLSVEASMPSFTKLGLFCPHIQVLSFSEGLGPRVVGLAPNGRLYANSYLVARDATSFAIAGSFLVWTNSAHEARFLPVAALPFDGSESSKSKLTEEAYDLGRRVERGSRIVTAVPSNMSLVLQMPRGNLETICPRPLILEVVRRNLDKHKYGAAFRTCRTHRMDVNILHDHDPQAFMDHLSQFVSQVADVDHINLFLSGLRNEDVTTTLYKPLTKSDKPACDVSTKVNRICDAVRGELERVDRLKYVNSILTTHVRKVPADYEAGLSLLLELKAEDQALAEEAVKYIIFLADADKLFDLALGMYDFTLTLMIAQHAKKKDPREYLPFLRELRSVEPFEYQRFRIDDHLKRHGKALAWLAKAGKQHHQAALDYMEQHKLYEEGLSAWAEEPSKLKDAQELYGDYLVTRRKYLDAALAYKLAGKAQKALEAYKELGSWQDIFAIALSERPSAGGDIGGLAREVGSSLEERSRYAEAARVYLDYARDVELAVGALGKGNDLNEARRICLTYSRPDLIETHVKPSALEIKQNLMEELEEMTEQLEKQVGRLNELRTKKQENPAGFYLEDDPALENLDVMSDTSTQMTQFTRYTVAASTAAPSMNTFSSASTKTTSRKHAAKLKKKEEKKKAGGKKGSIYEEDYLYESIQKLFKERLAHVQTESSKLIPNLILLSSAHRQSAKDLQKRLTEFEQRAENEAERLWKVSQEEERKRLENLFKIERGILDLGGGGPRNVEDELEAGLNTPASLAQALRTLDRRPMRTKMVVSDLKYKSSLLDGLVR</sequence>
<keyword evidence="2" id="KW-1185">Reference proteome</keyword>
<dbReference type="EMBL" id="KZ820223">
    <property type="protein sequence ID" value="PWN48336.1"/>
    <property type="molecule type" value="Genomic_DNA"/>
</dbReference>
<accession>A0ACD0NRA6</accession>
<evidence type="ECO:0000313" key="2">
    <source>
        <dbReference type="Proteomes" id="UP000245626"/>
    </source>
</evidence>
<proteinExistence type="predicted"/>
<keyword evidence="1" id="KW-0808">Transferase</keyword>
<reference evidence="1 2" key="1">
    <citation type="journal article" date="2018" name="Mol. Biol. Evol.">
        <title>Broad Genomic Sampling Reveals a Smut Pathogenic Ancestry of the Fungal Clade Ustilaginomycotina.</title>
        <authorList>
            <person name="Kijpornyongpan T."/>
            <person name="Mondo S.J."/>
            <person name="Barry K."/>
            <person name="Sandor L."/>
            <person name="Lee J."/>
            <person name="Lipzen A."/>
            <person name="Pangilinan J."/>
            <person name="LaButti K."/>
            <person name="Hainaut M."/>
            <person name="Henrissat B."/>
            <person name="Grigoriev I.V."/>
            <person name="Spatafora J.W."/>
            <person name="Aime M.C."/>
        </authorList>
    </citation>
    <scope>NUCLEOTIDE SEQUENCE [LARGE SCALE GENOMIC DNA]</scope>
    <source>
        <strain evidence="1 2">SA 807</strain>
    </source>
</reference>
<keyword evidence="1" id="KW-0418">Kinase</keyword>
<evidence type="ECO:0000313" key="1">
    <source>
        <dbReference type="EMBL" id="PWN48336.1"/>
    </source>
</evidence>
<protein>
    <submittedName>
        <fullName evidence="1">IkappaB kinase complex, IKAP component</fullName>
    </submittedName>
</protein>
<dbReference type="Proteomes" id="UP000245626">
    <property type="component" value="Unassembled WGS sequence"/>
</dbReference>
<name>A0ACD0NRA6_9BASI</name>